<feature type="compositionally biased region" description="Polar residues" evidence="1">
    <location>
        <begin position="10"/>
        <end position="21"/>
    </location>
</feature>
<feature type="compositionally biased region" description="Basic residues" evidence="1">
    <location>
        <begin position="26"/>
        <end position="37"/>
    </location>
</feature>
<organism evidence="2 3">
    <name type="scientific">Trichomonas vaginalis (strain ATCC PRA-98 / G3)</name>
    <dbReference type="NCBI Taxonomy" id="412133"/>
    <lineage>
        <taxon>Eukaryota</taxon>
        <taxon>Metamonada</taxon>
        <taxon>Parabasalia</taxon>
        <taxon>Trichomonadida</taxon>
        <taxon>Trichomonadidae</taxon>
        <taxon>Trichomonas</taxon>
    </lineage>
</organism>
<dbReference type="EMBL" id="DS113191">
    <property type="protein sequence ID" value="EAY21319.1"/>
    <property type="molecule type" value="Genomic_DNA"/>
</dbReference>
<evidence type="ECO:0000256" key="1">
    <source>
        <dbReference type="SAM" id="MobiDB-lite"/>
    </source>
</evidence>
<dbReference type="VEuPathDB" id="TrichDB:TVAG_166940"/>
<evidence type="ECO:0000313" key="3">
    <source>
        <dbReference type="Proteomes" id="UP000001542"/>
    </source>
</evidence>
<dbReference type="AlphaFoldDB" id="A2DEA1"/>
<keyword evidence="3" id="KW-1185">Reference proteome</keyword>
<feature type="compositionally biased region" description="Polar residues" evidence="1">
    <location>
        <begin position="44"/>
        <end position="55"/>
    </location>
</feature>
<dbReference type="VEuPathDB" id="TrichDB:TVAGG3_0175740"/>
<feature type="region of interest" description="Disordered" evidence="1">
    <location>
        <begin position="1"/>
        <end position="88"/>
    </location>
</feature>
<reference evidence="2" key="1">
    <citation type="submission" date="2006-10" db="EMBL/GenBank/DDBJ databases">
        <authorList>
            <person name="Amadeo P."/>
            <person name="Zhao Q."/>
            <person name="Wortman J."/>
            <person name="Fraser-Liggett C."/>
            <person name="Carlton J."/>
        </authorList>
    </citation>
    <scope>NUCLEOTIDE SEQUENCE</scope>
    <source>
        <strain evidence="2">G3</strain>
    </source>
</reference>
<accession>A2DEA1</accession>
<dbReference type="InParanoid" id="A2DEA1"/>
<sequence length="230" mass="25950">MIPGKRSDRTNSVQISSPTSEESGHKYYHKSHDRKFRTREPNDFNKSPIRQFSTPVNPPQSPLPNTTLNPEISVPPISKRTLSTPVPPDKSARFQFQLGFPMCKKISTKAAEIALLTEYTSDSPMTQNEKSDLLSARDNLARAYYNSMMSLVKDVQHALPVIADLPINPPVFRAATLIRSDLLSRQNTSEFLGESLTNKLNICFPDQFTQMGWQQNVTGTKPVVDWRSKE</sequence>
<dbReference type="Proteomes" id="UP000001542">
    <property type="component" value="Unassembled WGS sequence"/>
</dbReference>
<evidence type="ECO:0000313" key="2">
    <source>
        <dbReference type="EMBL" id="EAY21319.1"/>
    </source>
</evidence>
<name>A2DEA1_TRIV3</name>
<dbReference type="SMR" id="A2DEA1"/>
<dbReference type="RefSeq" id="XP_001582305.1">
    <property type="nucleotide sequence ID" value="XM_001582255.1"/>
</dbReference>
<reference evidence="2" key="2">
    <citation type="journal article" date="2007" name="Science">
        <title>Draft genome sequence of the sexually transmitted pathogen Trichomonas vaginalis.</title>
        <authorList>
            <person name="Carlton J.M."/>
            <person name="Hirt R.P."/>
            <person name="Silva J.C."/>
            <person name="Delcher A.L."/>
            <person name="Schatz M."/>
            <person name="Zhao Q."/>
            <person name="Wortman J.R."/>
            <person name="Bidwell S.L."/>
            <person name="Alsmark U.C.M."/>
            <person name="Besteiro S."/>
            <person name="Sicheritz-Ponten T."/>
            <person name="Noel C.J."/>
            <person name="Dacks J.B."/>
            <person name="Foster P.G."/>
            <person name="Simillion C."/>
            <person name="Van de Peer Y."/>
            <person name="Miranda-Saavedra D."/>
            <person name="Barton G.J."/>
            <person name="Westrop G.D."/>
            <person name="Mueller S."/>
            <person name="Dessi D."/>
            <person name="Fiori P.L."/>
            <person name="Ren Q."/>
            <person name="Paulsen I."/>
            <person name="Zhang H."/>
            <person name="Bastida-Corcuera F.D."/>
            <person name="Simoes-Barbosa A."/>
            <person name="Brown M.T."/>
            <person name="Hayes R.D."/>
            <person name="Mukherjee M."/>
            <person name="Okumura C.Y."/>
            <person name="Schneider R."/>
            <person name="Smith A.J."/>
            <person name="Vanacova S."/>
            <person name="Villalvazo M."/>
            <person name="Haas B.J."/>
            <person name="Pertea M."/>
            <person name="Feldblyum T.V."/>
            <person name="Utterback T.R."/>
            <person name="Shu C.L."/>
            <person name="Osoegawa K."/>
            <person name="de Jong P.J."/>
            <person name="Hrdy I."/>
            <person name="Horvathova L."/>
            <person name="Zubacova Z."/>
            <person name="Dolezal P."/>
            <person name="Malik S.B."/>
            <person name="Logsdon J.M. Jr."/>
            <person name="Henze K."/>
            <person name="Gupta A."/>
            <person name="Wang C.C."/>
            <person name="Dunne R.L."/>
            <person name="Upcroft J.A."/>
            <person name="Upcroft P."/>
            <person name="White O."/>
            <person name="Salzberg S.L."/>
            <person name="Tang P."/>
            <person name="Chiu C.-H."/>
            <person name="Lee Y.-S."/>
            <person name="Embley T.M."/>
            <person name="Coombs G.H."/>
            <person name="Mottram J.C."/>
            <person name="Tachezy J."/>
            <person name="Fraser-Liggett C.M."/>
            <person name="Johnson P.J."/>
        </authorList>
    </citation>
    <scope>NUCLEOTIDE SEQUENCE [LARGE SCALE GENOMIC DNA]</scope>
    <source>
        <strain evidence="2">G3</strain>
    </source>
</reference>
<dbReference type="KEGG" id="tva:5466867"/>
<proteinExistence type="predicted"/>
<gene>
    <name evidence="2" type="ORF">TVAG_166940</name>
</gene>
<protein>
    <submittedName>
        <fullName evidence="2">Uncharacterized protein</fullName>
    </submittedName>
</protein>